<reference evidence="1 2" key="1">
    <citation type="submission" date="2018-05" db="EMBL/GenBank/DDBJ databases">
        <title>Rhodobacteraceae gen. nov., sp. nov. isolated from sea water.</title>
        <authorList>
            <person name="Ren Y."/>
        </authorList>
    </citation>
    <scope>NUCLEOTIDE SEQUENCE [LARGE SCALE GENOMIC DNA]</scope>
    <source>
        <strain evidence="1 2">TG-679</strain>
    </source>
</reference>
<evidence type="ECO:0000313" key="1">
    <source>
        <dbReference type="EMBL" id="PWR03641.1"/>
    </source>
</evidence>
<dbReference type="Proteomes" id="UP000245680">
    <property type="component" value="Unassembled WGS sequence"/>
</dbReference>
<keyword evidence="2" id="KW-1185">Reference proteome</keyword>
<organism evidence="1 2">
    <name type="scientific">Meridianimarinicoccus roseus</name>
    <dbReference type="NCBI Taxonomy" id="2072018"/>
    <lineage>
        <taxon>Bacteria</taxon>
        <taxon>Pseudomonadati</taxon>
        <taxon>Pseudomonadota</taxon>
        <taxon>Alphaproteobacteria</taxon>
        <taxon>Rhodobacterales</taxon>
        <taxon>Paracoccaceae</taxon>
        <taxon>Meridianimarinicoccus</taxon>
    </lineage>
</organism>
<dbReference type="RefSeq" id="WP_109810759.1">
    <property type="nucleotide sequence ID" value="NZ_QGKU01000025.1"/>
</dbReference>
<proteinExistence type="predicted"/>
<evidence type="ECO:0000313" key="2">
    <source>
        <dbReference type="Proteomes" id="UP000245680"/>
    </source>
</evidence>
<dbReference type="AlphaFoldDB" id="A0A2V2LI06"/>
<comment type="caution">
    <text evidence="1">The sequence shown here is derived from an EMBL/GenBank/DDBJ whole genome shotgun (WGS) entry which is preliminary data.</text>
</comment>
<accession>A0A2V2LI06</accession>
<sequence>MILIAPNTVWNPRALETRRVPRKLLGRVAILPRQRLPVRIWARLVVEGQFLRFSLALSPFVAAMFIWPESALPISQAPLAMLLVIGVVEMKLLRVPRDRRDEVVDAATADRTLDTLRFRARRVLGRIAARRGLDRGAMHLVVEQSELARIAPLTLVSLQAEPGVGAPQAAVLTPDPEERAWLAGLFDDTLTERDLHLANQRADLFLRDIAFEAQTVSAHSRLAALMDAAPA</sequence>
<dbReference type="OrthoDB" id="7852511at2"/>
<dbReference type="EMBL" id="QGKU01000025">
    <property type="protein sequence ID" value="PWR03641.1"/>
    <property type="molecule type" value="Genomic_DNA"/>
</dbReference>
<name>A0A2V2LI06_9RHOB</name>
<gene>
    <name evidence="1" type="ORF">DKT77_05735</name>
</gene>
<protein>
    <submittedName>
        <fullName evidence="1">Uncharacterized protein</fullName>
    </submittedName>
</protein>